<keyword evidence="4" id="KW-0862">Zinc</keyword>
<evidence type="ECO:0000256" key="5">
    <source>
        <dbReference type="ARBA" id="ARBA00023125"/>
    </source>
</evidence>
<evidence type="ECO:0000256" key="1">
    <source>
        <dbReference type="ARBA" id="ARBA00004123"/>
    </source>
</evidence>
<evidence type="ECO:0000256" key="2">
    <source>
        <dbReference type="ARBA" id="ARBA00006911"/>
    </source>
</evidence>
<organism evidence="9">
    <name type="scientific">Anthurium amnicola</name>
    <dbReference type="NCBI Taxonomy" id="1678845"/>
    <lineage>
        <taxon>Eukaryota</taxon>
        <taxon>Viridiplantae</taxon>
        <taxon>Streptophyta</taxon>
        <taxon>Embryophyta</taxon>
        <taxon>Tracheophyta</taxon>
        <taxon>Spermatophyta</taxon>
        <taxon>Magnoliopsida</taxon>
        <taxon>Liliopsida</taxon>
        <taxon>Araceae</taxon>
        <taxon>Pothoideae</taxon>
        <taxon>Potheae</taxon>
        <taxon>Anthurium</taxon>
    </lineage>
</organism>
<dbReference type="PANTHER" id="PTHR31604:SF30">
    <property type="entry name" value="PROTEIN LATERAL ROOT PRIMORDIUM 1"/>
    <property type="match status" value="1"/>
</dbReference>
<evidence type="ECO:0000256" key="3">
    <source>
        <dbReference type="ARBA" id="ARBA00022723"/>
    </source>
</evidence>
<gene>
    <name evidence="9" type="primary">Dus1l_3</name>
    <name evidence="9" type="ORF">g.119445</name>
</gene>
<evidence type="ECO:0000256" key="8">
    <source>
        <dbReference type="SAM" id="MobiDB-lite"/>
    </source>
</evidence>
<dbReference type="PANTHER" id="PTHR31604">
    <property type="entry name" value="PROTEIN LATERAL ROOT PRIMORDIUM 1"/>
    <property type="match status" value="1"/>
</dbReference>
<keyword evidence="7" id="KW-0539">Nucleus</keyword>
<dbReference type="GO" id="GO:0045893">
    <property type="term" value="P:positive regulation of DNA-templated transcription"/>
    <property type="evidence" value="ECO:0007669"/>
    <property type="project" value="TreeGrafter"/>
</dbReference>
<comment type="similarity">
    <text evidence="2">Belongs to the SHI protein family.</text>
</comment>
<evidence type="ECO:0000313" key="9">
    <source>
        <dbReference type="EMBL" id="JAT63225.1"/>
    </source>
</evidence>
<proteinExistence type="inferred from homology"/>
<evidence type="ECO:0000256" key="4">
    <source>
        <dbReference type="ARBA" id="ARBA00022833"/>
    </source>
</evidence>
<sequence>MIGLRDVLVVAPAASFHHHHHHNDAAAALLSPAEHPVMPLLTAAPCLADDSDAATGRGRIPTGINLWQNQPTQQQNPYPSSAPLSSYLCKPMPMPVPVLDSASATTTGTGLGGLMAVGVSSSAMTCQDCGNKAKKDCVHRRCRSCCKSRGFDCSTHLKSTWVPASQRRERQISSSAAAATATPVVGGGGGPGGGSSASTSATKKPRLVSANDQAATATGTTNTTSTSNTATTPRSFDTSSSHQDASFRQNLPRQVRAPAVFKCVKVTSMDDGEDEYAYQTMVKIGGHIFKGFLYDQGAADETDTNPGRGADSGDDGNNNNNNN</sequence>
<dbReference type="GO" id="GO:0005634">
    <property type="term" value="C:nucleus"/>
    <property type="evidence" value="ECO:0007669"/>
    <property type="project" value="UniProtKB-SubCell"/>
</dbReference>
<dbReference type="NCBIfam" id="TIGR01623">
    <property type="entry name" value="put_zinc_LRP1"/>
    <property type="match status" value="1"/>
</dbReference>
<feature type="region of interest" description="Disordered" evidence="8">
    <location>
        <begin position="163"/>
        <end position="251"/>
    </location>
</feature>
<dbReference type="InterPro" id="IPR006510">
    <property type="entry name" value="Znf_LRP1"/>
</dbReference>
<dbReference type="Pfam" id="PF05142">
    <property type="entry name" value="DUF702"/>
    <property type="match status" value="1"/>
</dbReference>
<dbReference type="InterPro" id="IPR007818">
    <property type="entry name" value="SHI"/>
</dbReference>
<keyword evidence="5" id="KW-0238">DNA-binding</keyword>
<accession>A0A1D1Z8L4</accession>
<dbReference type="InterPro" id="IPR006511">
    <property type="entry name" value="SHI_C"/>
</dbReference>
<feature type="compositionally biased region" description="Gly residues" evidence="8">
    <location>
        <begin position="185"/>
        <end position="195"/>
    </location>
</feature>
<evidence type="ECO:0000256" key="7">
    <source>
        <dbReference type="ARBA" id="ARBA00023242"/>
    </source>
</evidence>
<name>A0A1D1Z8L4_9ARAE</name>
<dbReference type="EMBL" id="GDJX01004711">
    <property type="protein sequence ID" value="JAT63225.1"/>
    <property type="molecule type" value="Transcribed_RNA"/>
</dbReference>
<dbReference type="GO" id="GO:0003700">
    <property type="term" value="F:DNA-binding transcription factor activity"/>
    <property type="evidence" value="ECO:0007669"/>
    <property type="project" value="InterPro"/>
</dbReference>
<feature type="region of interest" description="Disordered" evidence="8">
    <location>
        <begin position="298"/>
        <end position="323"/>
    </location>
</feature>
<dbReference type="AlphaFoldDB" id="A0A1D1Z8L4"/>
<reference evidence="9" key="1">
    <citation type="submission" date="2015-07" db="EMBL/GenBank/DDBJ databases">
        <title>Transcriptome Assembly of Anthurium amnicola.</title>
        <authorList>
            <person name="Suzuki J."/>
        </authorList>
    </citation>
    <scope>NUCLEOTIDE SEQUENCE</scope>
</reference>
<feature type="compositionally biased region" description="Low complexity" evidence="8">
    <location>
        <begin position="173"/>
        <end position="184"/>
    </location>
</feature>
<feature type="non-terminal residue" evidence="9">
    <location>
        <position position="323"/>
    </location>
</feature>
<keyword evidence="6" id="KW-0010">Activator</keyword>
<protein>
    <submittedName>
        <fullName evidence="9">tRNA-dihydrouridine(16/17) synthase [NAD(P)(+)]-like</fullName>
    </submittedName>
</protein>
<evidence type="ECO:0000256" key="6">
    <source>
        <dbReference type="ARBA" id="ARBA00023159"/>
    </source>
</evidence>
<dbReference type="GO" id="GO:0046872">
    <property type="term" value="F:metal ion binding"/>
    <property type="evidence" value="ECO:0007669"/>
    <property type="project" value="UniProtKB-KW"/>
</dbReference>
<feature type="compositionally biased region" description="Low complexity" evidence="8">
    <location>
        <begin position="214"/>
        <end position="232"/>
    </location>
</feature>
<keyword evidence="3" id="KW-0479">Metal-binding</keyword>
<comment type="subcellular location">
    <subcellularLocation>
        <location evidence="1">Nucleus</location>
    </subcellularLocation>
</comment>
<feature type="compositionally biased region" description="Polar residues" evidence="8">
    <location>
        <begin position="233"/>
        <end position="251"/>
    </location>
</feature>
<dbReference type="NCBIfam" id="TIGR01624">
    <property type="entry name" value="LRP1_Cterm"/>
    <property type="match status" value="1"/>
</dbReference>
<dbReference type="GO" id="GO:0003677">
    <property type="term" value="F:DNA binding"/>
    <property type="evidence" value="ECO:0007669"/>
    <property type="project" value="UniProtKB-KW"/>
</dbReference>